<reference evidence="8" key="1">
    <citation type="submission" date="2015-07" db="EMBL/GenBank/DDBJ databases">
        <title>Discovery of a poly(ethylene terephthalate assimilation.</title>
        <authorList>
            <person name="Yoshida S."/>
            <person name="Hiraga K."/>
            <person name="Takehana T."/>
            <person name="Taniguchi I."/>
            <person name="Yamaji H."/>
            <person name="Maeda Y."/>
            <person name="Toyohara K."/>
            <person name="Miyamoto K."/>
            <person name="Kimura Y."/>
            <person name="Oda K."/>
        </authorList>
    </citation>
    <scope>NUCLEOTIDE SEQUENCE [LARGE SCALE GENOMIC DNA]</scope>
    <source>
        <strain evidence="8">NBRC 110686 / TISTR 2288 / 201-F6</strain>
    </source>
</reference>
<evidence type="ECO:0000313" key="7">
    <source>
        <dbReference type="EMBL" id="GAP38011.1"/>
    </source>
</evidence>
<comment type="similarity">
    <text evidence="1">Belongs to the cysteine dioxygenase family.</text>
</comment>
<keyword evidence="8" id="KW-1185">Reference proteome</keyword>
<dbReference type="OrthoDB" id="7059163at2"/>
<evidence type="ECO:0000256" key="2">
    <source>
        <dbReference type="ARBA" id="ARBA00022723"/>
    </source>
</evidence>
<dbReference type="GO" id="GO:0008198">
    <property type="term" value="F:ferrous iron binding"/>
    <property type="evidence" value="ECO:0007669"/>
    <property type="project" value="TreeGrafter"/>
</dbReference>
<dbReference type="Pfam" id="PF05995">
    <property type="entry name" value="CDO_I"/>
    <property type="match status" value="1"/>
</dbReference>
<dbReference type="GO" id="GO:0017172">
    <property type="term" value="F:cysteine dioxygenase activity"/>
    <property type="evidence" value="ECO:0007669"/>
    <property type="project" value="UniProtKB-EC"/>
</dbReference>
<evidence type="ECO:0000256" key="5">
    <source>
        <dbReference type="ARBA" id="ARBA00023004"/>
    </source>
</evidence>
<evidence type="ECO:0000256" key="4">
    <source>
        <dbReference type="ARBA" id="ARBA00023002"/>
    </source>
</evidence>
<reference evidence="7 8" key="2">
    <citation type="journal article" date="2016" name="Science">
        <title>A bacterium that degrades and assimilates poly(ethylene terephthalate).</title>
        <authorList>
            <person name="Yoshida S."/>
            <person name="Hiraga K."/>
            <person name="Takehana T."/>
            <person name="Taniguchi I."/>
            <person name="Yamaji H."/>
            <person name="Maeda Y."/>
            <person name="Toyohara K."/>
            <person name="Miyamoto K."/>
            <person name="Kimura Y."/>
            <person name="Oda K."/>
        </authorList>
    </citation>
    <scope>NUCLEOTIDE SEQUENCE [LARGE SCALE GENOMIC DNA]</scope>
    <source>
        <strain evidence="8">NBRC 110686 / TISTR 2288 / 201-F6</strain>
    </source>
</reference>
<dbReference type="PANTHER" id="PTHR12918:SF1">
    <property type="entry name" value="CYSTEINE DIOXYGENASE TYPE 1"/>
    <property type="match status" value="1"/>
</dbReference>
<dbReference type="STRING" id="1547922.ISF6_4205"/>
<dbReference type="RefSeq" id="WP_054021907.1">
    <property type="nucleotide sequence ID" value="NZ_BBYR01000065.1"/>
</dbReference>
<evidence type="ECO:0000256" key="3">
    <source>
        <dbReference type="ARBA" id="ARBA00022964"/>
    </source>
</evidence>
<keyword evidence="3 7" id="KW-0223">Dioxygenase</keyword>
<dbReference type="Proteomes" id="UP000037660">
    <property type="component" value="Unassembled WGS sequence"/>
</dbReference>
<dbReference type="EMBL" id="BBYR01000065">
    <property type="protein sequence ID" value="GAP38011.1"/>
    <property type="molecule type" value="Genomic_DNA"/>
</dbReference>
<sequence length="210" mass="22310">MAAVPQDFPPVPPAAPRFAAFVQGLARLHDEPPPGGEAGLLAAARPLLADLVGHDDWLPESCAQPHPVHYQQYLLHADPHDRFSVVSFVWGPGQRTPVHNHTVWGLIGMLRGAERGERYAPPQPGQPLVPLGEDLLTAGDVDAVSPTLGDVHRVSNAVPDRCSISIHVYGGNIGRITRQVFDPATGQPKAFVSGYTPPVALPPSASLPSP</sequence>
<keyword evidence="2 6" id="KW-0479">Metal-binding</keyword>
<dbReference type="InterPro" id="IPR014710">
    <property type="entry name" value="RmlC-like_jellyroll"/>
</dbReference>
<dbReference type="Gene3D" id="2.60.120.10">
    <property type="entry name" value="Jelly Rolls"/>
    <property type="match status" value="1"/>
</dbReference>
<dbReference type="EC" id="1.13.11.20" evidence="7"/>
<comment type="caution">
    <text evidence="7">The sequence shown here is derived from an EMBL/GenBank/DDBJ whole genome shotgun (WGS) entry which is preliminary data.</text>
</comment>
<organism evidence="7 8">
    <name type="scientific">Piscinibacter sakaiensis</name>
    <name type="common">Ideonella sakaiensis</name>
    <dbReference type="NCBI Taxonomy" id="1547922"/>
    <lineage>
        <taxon>Bacteria</taxon>
        <taxon>Pseudomonadati</taxon>
        <taxon>Pseudomonadota</taxon>
        <taxon>Betaproteobacteria</taxon>
        <taxon>Burkholderiales</taxon>
        <taxon>Sphaerotilaceae</taxon>
        <taxon>Piscinibacter</taxon>
    </lineage>
</organism>
<feature type="binding site" evidence="6">
    <location>
        <position position="99"/>
    </location>
    <ligand>
        <name>Fe cation</name>
        <dbReference type="ChEBI" id="CHEBI:24875"/>
        <note>catalytic</note>
    </ligand>
</feature>
<evidence type="ECO:0000256" key="1">
    <source>
        <dbReference type="ARBA" id="ARBA00006622"/>
    </source>
</evidence>
<keyword evidence="4 7" id="KW-0560">Oxidoreductase</keyword>
<proteinExistence type="inferred from homology"/>
<feature type="binding site" evidence="6">
    <location>
        <position position="152"/>
    </location>
    <ligand>
        <name>Fe cation</name>
        <dbReference type="ChEBI" id="CHEBI:24875"/>
        <note>catalytic</note>
    </ligand>
</feature>
<feature type="binding site" evidence="6">
    <location>
        <position position="101"/>
    </location>
    <ligand>
        <name>Fe cation</name>
        <dbReference type="ChEBI" id="CHEBI:24875"/>
        <note>catalytic</note>
    </ligand>
</feature>
<dbReference type="InterPro" id="IPR011051">
    <property type="entry name" value="RmlC_Cupin_sf"/>
</dbReference>
<dbReference type="Gene3D" id="1.20.5.440">
    <property type="entry name" value="ATP synthase delta/epsilon subunit, C-terminal domain"/>
    <property type="match status" value="1"/>
</dbReference>
<keyword evidence="5 6" id="KW-0408">Iron</keyword>
<evidence type="ECO:0000256" key="6">
    <source>
        <dbReference type="PIRSR" id="PIRSR610300-51"/>
    </source>
</evidence>
<dbReference type="CDD" id="cd10548">
    <property type="entry name" value="cupin_CDO"/>
    <property type="match status" value="1"/>
</dbReference>
<gene>
    <name evidence="7" type="ORF">ISF6_4205</name>
</gene>
<protein>
    <submittedName>
        <fullName evidence="7">Cysteine dioxygenase</fullName>
        <ecNumber evidence="7">1.13.11.20</ecNumber>
    </submittedName>
</protein>
<dbReference type="InterPro" id="IPR010300">
    <property type="entry name" value="CDO_1"/>
</dbReference>
<evidence type="ECO:0000313" key="8">
    <source>
        <dbReference type="Proteomes" id="UP000037660"/>
    </source>
</evidence>
<dbReference type="AlphaFoldDB" id="A0A0K8P5Z9"/>
<dbReference type="PANTHER" id="PTHR12918">
    <property type="entry name" value="CYSTEINE DIOXYGENASE"/>
    <property type="match status" value="1"/>
</dbReference>
<accession>A0A0K8P5Z9</accession>
<dbReference type="SUPFAM" id="SSF51182">
    <property type="entry name" value="RmlC-like cupins"/>
    <property type="match status" value="1"/>
</dbReference>
<name>A0A0K8P5Z9_PISS1</name>